<reference evidence="3 5" key="2">
    <citation type="submission" date="2020-07" db="EMBL/GenBank/DDBJ databases">
        <title>Mycobacterium kansasii (former subtype) with zoonotic potential isolated from diseased indoor pet cat, Japan.</title>
        <authorList>
            <person name="Fukano H."/>
            <person name="Terazono T."/>
            <person name="Hoshino Y."/>
        </authorList>
    </citation>
    <scope>NUCLEOTIDE SEQUENCE [LARGE SCALE GENOMIC DNA]</scope>
    <source>
        <strain evidence="3 5">Kuro-I</strain>
    </source>
</reference>
<feature type="region of interest" description="Disordered" evidence="1">
    <location>
        <begin position="168"/>
        <end position="246"/>
    </location>
</feature>
<dbReference type="AlphaFoldDB" id="A0A653EPV4"/>
<dbReference type="Gene3D" id="1.10.287.850">
    <property type="entry name" value="HP0062-like domain"/>
    <property type="match status" value="1"/>
</dbReference>
<organism evidence="4">
    <name type="scientific">Mycobacterium kansasii</name>
    <dbReference type="NCBI Taxonomy" id="1768"/>
    <lineage>
        <taxon>Bacteria</taxon>
        <taxon>Bacillati</taxon>
        <taxon>Actinomycetota</taxon>
        <taxon>Actinomycetes</taxon>
        <taxon>Mycobacteriales</taxon>
        <taxon>Mycobacteriaceae</taxon>
        <taxon>Mycobacterium</taxon>
    </lineage>
</organism>
<keyword evidence="5" id="KW-1185">Reference proteome</keyword>
<dbReference type="EMBL" id="AP023343">
    <property type="protein sequence ID" value="BCI85668.1"/>
    <property type="molecule type" value="Genomic_DNA"/>
</dbReference>
<proteinExistence type="predicted"/>
<dbReference type="SUPFAM" id="SSF140459">
    <property type="entry name" value="PE/PPE dimer-like"/>
    <property type="match status" value="1"/>
</dbReference>
<dbReference type="Pfam" id="PF00934">
    <property type="entry name" value="PE"/>
    <property type="match status" value="1"/>
</dbReference>
<dbReference type="Proteomes" id="UP000516380">
    <property type="component" value="Chromosome"/>
</dbReference>
<dbReference type="InterPro" id="IPR048996">
    <property type="entry name" value="PGRS_rpt"/>
</dbReference>
<feature type="compositionally biased region" description="Gly residues" evidence="1">
    <location>
        <begin position="192"/>
        <end position="219"/>
    </location>
</feature>
<sequence>MSFVTIMPQALENAATNLAGIGSVFSEATAAAAIPTTGPLPAGADAISADIAALLTSHGQTWQAFSRDYEWLHQRFVDLLNGSAGKYWATEIENAAQNALKTANTDSEWLVGRRMIGNGANGAAGTGQNGGAGGWLIGNGGSGAAGQNGENGGAAGFFGHGGNGGAGGLFGDGGNGEAGGSGSPGEGNSVGRSGGTGGTGGAGGAARWFGDGGTGGTGSQAGTQGVVWLAGMEATAEPEATTAMPE</sequence>
<protein>
    <submittedName>
        <fullName evidence="4">PE family protein</fullName>
    </submittedName>
</protein>
<gene>
    <name evidence="4" type="ORF">BIN_B_01898</name>
    <name evidence="3" type="ORF">NIIDMKKI_08740</name>
</gene>
<feature type="compositionally biased region" description="Gly residues" evidence="1">
    <location>
        <begin position="168"/>
        <end position="185"/>
    </location>
</feature>
<dbReference type="RefSeq" id="WP_051754302.1">
    <property type="nucleotide sequence ID" value="NZ_BLYZ01000002.1"/>
</dbReference>
<feature type="domain" description="PE" evidence="2">
    <location>
        <begin position="4"/>
        <end position="94"/>
    </location>
</feature>
<evidence type="ECO:0000259" key="2">
    <source>
        <dbReference type="Pfam" id="PF00934"/>
    </source>
</evidence>
<evidence type="ECO:0000313" key="4">
    <source>
        <dbReference type="EMBL" id="VTO99387.1"/>
    </source>
</evidence>
<dbReference type="GeneID" id="79382794"/>
<dbReference type="Pfam" id="PF21526">
    <property type="entry name" value="PGRS"/>
    <property type="match status" value="1"/>
</dbReference>
<evidence type="ECO:0000313" key="5">
    <source>
        <dbReference type="Proteomes" id="UP000516380"/>
    </source>
</evidence>
<evidence type="ECO:0000313" key="3">
    <source>
        <dbReference type="EMBL" id="BCI85668.1"/>
    </source>
</evidence>
<dbReference type="InterPro" id="IPR038332">
    <property type="entry name" value="PPE_sf"/>
</dbReference>
<reference evidence="4" key="1">
    <citation type="submission" date="2019-05" db="EMBL/GenBank/DDBJ databases">
        <authorList>
            <person name="Naeem R."/>
            <person name="Antony C."/>
            <person name="Guan Q."/>
        </authorList>
    </citation>
    <scope>NUCLEOTIDE SEQUENCE</scope>
    <source>
        <strain evidence="4">3</strain>
    </source>
</reference>
<accession>A0A653EPV4</accession>
<dbReference type="InterPro" id="IPR000084">
    <property type="entry name" value="PE-PGRS_N"/>
</dbReference>
<name>A0A653EPV4_MYCKA</name>
<dbReference type="EMBL" id="LR589279">
    <property type="protein sequence ID" value="VTO99387.1"/>
    <property type="molecule type" value="Genomic_DNA"/>
</dbReference>
<evidence type="ECO:0000256" key="1">
    <source>
        <dbReference type="SAM" id="MobiDB-lite"/>
    </source>
</evidence>
<feature type="compositionally biased region" description="Low complexity" evidence="1">
    <location>
        <begin position="232"/>
        <end position="246"/>
    </location>
</feature>